<feature type="chain" id="PRO_5013068561" evidence="6">
    <location>
        <begin position="31"/>
        <end position="581"/>
    </location>
</feature>
<dbReference type="EMBL" id="FUFT01000005">
    <property type="protein sequence ID" value="SJL83960.1"/>
    <property type="molecule type" value="Genomic_DNA"/>
</dbReference>
<dbReference type="Pfam" id="PF04616">
    <property type="entry name" value="Glyco_hydro_43"/>
    <property type="match status" value="1"/>
</dbReference>
<evidence type="ECO:0000256" key="1">
    <source>
        <dbReference type="ARBA" id="ARBA00009865"/>
    </source>
</evidence>
<evidence type="ECO:0000256" key="4">
    <source>
        <dbReference type="ARBA" id="ARBA00023295"/>
    </source>
</evidence>
<comment type="similarity">
    <text evidence="1 5">Belongs to the glycosyl hydrolase 43 family.</text>
</comment>
<dbReference type="EC" id="3.2.1.55" evidence="8"/>
<dbReference type="Pfam" id="PF14200">
    <property type="entry name" value="RicinB_lectin_2"/>
    <property type="match status" value="1"/>
</dbReference>
<reference evidence="8 9" key="1">
    <citation type="submission" date="2017-02" db="EMBL/GenBank/DDBJ databases">
        <authorList>
            <person name="Peterson S.W."/>
        </authorList>
    </citation>
    <scope>NUCLEOTIDE SEQUENCE [LARGE SCALE GENOMIC DNA]</scope>
    <source>
        <strain evidence="8 9">CECT 9027</strain>
    </source>
</reference>
<proteinExistence type="inferred from homology"/>
<dbReference type="SUPFAM" id="SSF75005">
    <property type="entry name" value="Arabinanase/levansucrase/invertase"/>
    <property type="match status" value="1"/>
</dbReference>
<keyword evidence="9" id="KW-1185">Reference proteome</keyword>
<dbReference type="GO" id="GO:0046556">
    <property type="term" value="F:alpha-L-arabinofuranosidase activity"/>
    <property type="evidence" value="ECO:0007669"/>
    <property type="project" value="UniProtKB-EC"/>
</dbReference>
<dbReference type="STRING" id="1918946.VPAL9027_01939"/>
<evidence type="ECO:0000259" key="7">
    <source>
        <dbReference type="Pfam" id="PF14200"/>
    </source>
</evidence>
<feature type="signal peptide" evidence="6">
    <location>
        <begin position="1"/>
        <end position="30"/>
    </location>
</feature>
<keyword evidence="3 5" id="KW-0378">Hydrolase</keyword>
<dbReference type="InterPro" id="IPR006710">
    <property type="entry name" value="Glyco_hydro_43"/>
</dbReference>
<evidence type="ECO:0000256" key="2">
    <source>
        <dbReference type="ARBA" id="ARBA00022729"/>
    </source>
</evidence>
<dbReference type="Proteomes" id="UP000189475">
    <property type="component" value="Unassembled WGS sequence"/>
</dbReference>
<organism evidence="8 9">
    <name type="scientific">Vibrio palustris</name>
    <dbReference type="NCBI Taxonomy" id="1918946"/>
    <lineage>
        <taxon>Bacteria</taxon>
        <taxon>Pseudomonadati</taxon>
        <taxon>Pseudomonadota</taxon>
        <taxon>Gammaproteobacteria</taxon>
        <taxon>Vibrionales</taxon>
        <taxon>Vibrionaceae</taxon>
        <taxon>Vibrio</taxon>
    </lineage>
</organism>
<name>A0A1R4B4X4_9VIBR</name>
<keyword evidence="2 6" id="KW-0732">Signal</keyword>
<dbReference type="RefSeq" id="WP_077314361.1">
    <property type="nucleotide sequence ID" value="NZ_AP024888.1"/>
</dbReference>
<dbReference type="SUPFAM" id="SSF50370">
    <property type="entry name" value="Ricin B-like lectins"/>
    <property type="match status" value="1"/>
</dbReference>
<keyword evidence="4 5" id="KW-0326">Glycosidase</keyword>
<evidence type="ECO:0000313" key="9">
    <source>
        <dbReference type="Proteomes" id="UP000189475"/>
    </source>
</evidence>
<dbReference type="InterPro" id="IPR000772">
    <property type="entry name" value="Ricin_B_lectin"/>
</dbReference>
<gene>
    <name evidence="8" type="ORF">VPAL9027_01939</name>
</gene>
<evidence type="ECO:0000256" key="3">
    <source>
        <dbReference type="ARBA" id="ARBA00022801"/>
    </source>
</evidence>
<dbReference type="CDD" id="cd18820">
    <property type="entry name" value="GH43_LbAraf43-like"/>
    <property type="match status" value="1"/>
</dbReference>
<evidence type="ECO:0000313" key="8">
    <source>
        <dbReference type="EMBL" id="SJL83960.1"/>
    </source>
</evidence>
<dbReference type="Gene3D" id="2.80.10.50">
    <property type="match status" value="2"/>
</dbReference>
<feature type="domain" description="Ricin B lectin" evidence="7">
    <location>
        <begin position="506"/>
        <end position="565"/>
    </location>
</feature>
<dbReference type="InterPro" id="IPR023296">
    <property type="entry name" value="Glyco_hydro_beta-prop_sf"/>
</dbReference>
<accession>A0A1R4B4X4</accession>
<sequence length="581" mass="65342">MPQYLFIRYVTLIKTITTCIFVLLTWQAHANNQTFTNPVYANGADPWVTYFNGNYYSATTTWNSQLDMRQSPTLAGLADAQPVTVWSDTNPDRCCSFWAFEFHRLKGPNGWRWYMMYTSGHDENLDHQHLSVLESAGDDPMGPYEYKGSPMPNTWNIDGSYITIHDQLYLMYSQWFGDEQRNYIVKMRNPWTIDGQPALLSRPSYTWERIGRNVNEGPEPLIHNGQVYIVYSASYCETDDYKLGLLKLTGNDPMNPRAWTKYEQPVLTQANGIYGPGHNGFFTSPDGSENWIAYHGNEYPGQGCGNTRSLHAKAFGWNADGTPNFGSPEPTGKALNVPSGENGPLQVILPSPLMRFSHHVTRNNQIERRDSALGYLDTLPDRTVRITNNQGNFLTSDACAGQQTFVAWTNQSCQRWEVSVNNNGLLSFADVANHRLFHACNGNDCTQWSLSPVNDVAIISAVSGKAVAAVNGRTQQQSWTHSPQQIWQMAPQQDGAVTITNSVHPTRCLQSSGSLTRFGQCQQTGTHWYLHPRVEGGYRIVNKATGRLLDLSNCALSDGTSIGLYDDLDNDCQRFYLRSTR</sequence>
<protein>
    <submittedName>
        <fullName evidence="8">Extracellular exo-alpha-(1-&gt;5)-L-arabinofuranosidase</fullName>
        <ecNumber evidence="8">3.2.1.55</ecNumber>
    </submittedName>
</protein>
<dbReference type="InterPro" id="IPR035992">
    <property type="entry name" value="Ricin_B-like_lectins"/>
</dbReference>
<dbReference type="Gene3D" id="2.115.10.20">
    <property type="entry name" value="Glycosyl hydrolase domain, family 43"/>
    <property type="match status" value="1"/>
</dbReference>
<dbReference type="OrthoDB" id="177947at2"/>
<dbReference type="GO" id="GO:0005975">
    <property type="term" value="P:carbohydrate metabolic process"/>
    <property type="evidence" value="ECO:0007669"/>
    <property type="project" value="InterPro"/>
</dbReference>
<dbReference type="PANTHER" id="PTHR43817:SF1">
    <property type="entry name" value="HYDROLASE, FAMILY 43, PUTATIVE (AFU_ORTHOLOGUE AFUA_3G01660)-RELATED"/>
    <property type="match status" value="1"/>
</dbReference>
<dbReference type="PANTHER" id="PTHR43817">
    <property type="entry name" value="GLYCOSYL HYDROLASE"/>
    <property type="match status" value="1"/>
</dbReference>
<evidence type="ECO:0000256" key="5">
    <source>
        <dbReference type="RuleBase" id="RU361187"/>
    </source>
</evidence>
<dbReference type="CDD" id="cd00161">
    <property type="entry name" value="beta-trefoil_Ricin-like"/>
    <property type="match status" value="1"/>
</dbReference>
<dbReference type="AlphaFoldDB" id="A0A1R4B4X4"/>
<evidence type="ECO:0000256" key="6">
    <source>
        <dbReference type="SAM" id="SignalP"/>
    </source>
</evidence>